<comment type="subunit">
    <text evidence="2">Homodimer.</text>
</comment>
<dbReference type="SUPFAM" id="SSF82607">
    <property type="entry name" value="YbaB-like"/>
    <property type="match status" value="1"/>
</dbReference>
<evidence type="ECO:0000313" key="3">
    <source>
        <dbReference type="EMBL" id="ASQ29899.1"/>
    </source>
</evidence>
<dbReference type="PANTHER" id="PTHR33449:SF1">
    <property type="entry name" value="NUCLEOID-ASSOCIATED PROTEIN YBAB"/>
    <property type="match status" value="1"/>
</dbReference>
<evidence type="ECO:0000313" key="4">
    <source>
        <dbReference type="Proteomes" id="UP000201169"/>
    </source>
</evidence>
<keyword evidence="2" id="KW-0963">Cytoplasm</keyword>
<dbReference type="Gene3D" id="3.30.1310.10">
    <property type="entry name" value="Nucleoid-associated protein YbaB-like domain"/>
    <property type="match status" value="1"/>
</dbReference>
<sequence>MFENMDFSKMTELLNKAKEQAKEFEEKLSSREFSASSGGGLVKVSANGNGEIIDVAIDDSLLDDKESLQILLISAINEVINTVNQNKHSVVSDIFGGFK</sequence>
<dbReference type="AlphaFoldDB" id="A0A222MVG9"/>
<evidence type="ECO:0000256" key="1">
    <source>
        <dbReference type="ARBA" id="ARBA00023125"/>
    </source>
</evidence>
<keyword evidence="4" id="KW-1185">Reference proteome</keyword>
<dbReference type="Proteomes" id="UP000201169">
    <property type="component" value="Chromosome"/>
</dbReference>
<dbReference type="PIRSF" id="PIRSF004555">
    <property type="entry name" value="UCP004555"/>
    <property type="match status" value="1"/>
</dbReference>
<keyword evidence="1 2" id="KW-0238">DNA-binding</keyword>
<dbReference type="NCBIfam" id="TIGR00103">
    <property type="entry name" value="DNA_YbaB_EbfC"/>
    <property type="match status" value="1"/>
</dbReference>
<comment type="similarity">
    <text evidence="2">Belongs to the YbaB/EbfC family.</text>
</comment>
<dbReference type="EMBL" id="CP022347">
    <property type="protein sequence ID" value="ASQ29899.1"/>
    <property type="molecule type" value="Genomic_DNA"/>
</dbReference>
<dbReference type="InterPro" id="IPR036894">
    <property type="entry name" value="YbaB-like_sf"/>
</dbReference>
<dbReference type="GO" id="GO:0003677">
    <property type="term" value="F:DNA binding"/>
    <property type="evidence" value="ECO:0007669"/>
    <property type="project" value="UniProtKB-UniRule"/>
</dbReference>
<dbReference type="GO" id="GO:0005829">
    <property type="term" value="C:cytosol"/>
    <property type="evidence" value="ECO:0007669"/>
    <property type="project" value="TreeGrafter"/>
</dbReference>
<protein>
    <recommendedName>
        <fullName evidence="2">Nucleoid-associated protein CAV_0227</fullName>
    </recommendedName>
</protein>
<organism evidence="3 4">
    <name type="scientific">Campylobacter avium LMG 24591</name>
    <dbReference type="NCBI Taxonomy" id="522484"/>
    <lineage>
        <taxon>Bacteria</taxon>
        <taxon>Pseudomonadati</taxon>
        <taxon>Campylobacterota</taxon>
        <taxon>Epsilonproteobacteria</taxon>
        <taxon>Campylobacterales</taxon>
        <taxon>Campylobacteraceae</taxon>
        <taxon>Campylobacter</taxon>
    </lineage>
</organism>
<reference evidence="3" key="1">
    <citation type="submission" date="2017-07" db="EMBL/GenBank/DDBJ databases">
        <title>Analysis of two Campylobacter avium genomes and identification of a novel hippuricase gene.</title>
        <authorList>
            <person name="Miller W.G."/>
            <person name="Chapman M.H."/>
            <person name="Yee E."/>
            <person name="Revez J."/>
            <person name="Bono J.L."/>
            <person name="Rossi M."/>
        </authorList>
    </citation>
    <scope>NUCLEOTIDE SEQUENCE [LARGE SCALE GENOMIC DNA]</scope>
    <source>
        <strain evidence="3">LMG 24591</strain>
    </source>
</reference>
<proteinExistence type="inferred from homology"/>
<name>A0A222MVG9_9BACT</name>
<comment type="function">
    <text evidence="2">Binds to DNA and alters its conformation. May be involved in regulation of gene expression, nucleoid organization and DNA protection.</text>
</comment>
<gene>
    <name evidence="3" type="ORF">CAV_0227</name>
</gene>
<dbReference type="OrthoDB" id="5343857at2"/>
<dbReference type="GO" id="GO:0043590">
    <property type="term" value="C:bacterial nucleoid"/>
    <property type="evidence" value="ECO:0007669"/>
    <property type="project" value="UniProtKB-UniRule"/>
</dbReference>
<dbReference type="KEGG" id="cavi:CAV_0227"/>
<dbReference type="HAMAP" id="MF_00274">
    <property type="entry name" value="DNA_YbaB_EbfC"/>
    <property type="match status" value="1"/>
</dbReference>
<dbReference type="PANTHER" id="PTHR33449">
    <property type="entry name" value="NUCLEOID-ASSOCIATED PROTEIN YBAB"/>
    <property type="match status" value="1"/>
</dbReference>
<dbReference type="Pfam" id="PF02575">
    <property type="entry name" value="YbaB_DNA_bd"/>
    <property type="match status" value="1"/>
</dbReference>
<evidence type="ECO:0000256" key="2">
    <source>
        <dbReference type="HAMAP-Rule" id="MF_00274"/>
    </source>
</evidence>
<accession>A0A222MVG9</accession>
<dbReference type="RefSeq" id="WP_094324690.1">
    <property type="nucleotide sequence ID" value="NZ_CP022347.1"/>
</dbReference>
<comment type="subcellular location">
    <subcellularLocation>
        <location evidence="2">Cytoplasm</location>
        <location evidence="2">Nucleoid</location>
    </subcellularLocation>
</comment>
<dbReference type="InterPro" id="IPR004401">
    <property type="entry name" value="YbaB/EbfC"/>
</dbReference>